<evidence type="ECO:0000313" key="1">
    <source>
        <dbReference type="EMBL" id="ALG82921.1"/>
    </source>
</evidence>
<dbReference type="STRING" id="1604004.HLASA_2046"/>
<protein>
    <submittedName>
        <fullName evidence="1">Uncharacterized protein</fullName>
    </submittedName>
</protein>
<organism evidence="1 2">
    <name type="scientific">Halanaeroarchaeum sulfurireducens</name>
    <dbReference type="NCBI Taxonomy" id="1604004"/>
    <lineage>
        <taxon>Archaea</taxon>
        <taxon>Methanobacteriati</taxon>
        <taxon>Methanobacteriota</taxon>
        <taxon>Stenosarchaea group</taxon>
        <taxon>Halobacteria</taxon>
        <taxon>Halobacteriales</taxon>
        <taxon>Halobacteriaceae</taxon>
        <taxon>Halanaeroarchaeum</taxon>
    </lineage>
</organism>
<reference evidence="1 2" key="2">
    <citation type="journal article" date="2016" name="Stand. Genomic Sci.">
        <title>Complete genome sequence of 'Halanaeroarchaeum sulfurireducens' M27-SA2, a sulfur-reducing and acetate-oxidizing haloarchaeon from the deep-sea hypersaline anoxic lake Medee.</title>
        <authorList>
            <person name="Messina E."/>
            <person name="Sorokin D.Y."/>
            <person name="Kublanov I.V."/>
            <person name="Toshchakov S."/>
            <person name="Lopatina A."/>
            <person name="Arcadi E."/>
            <person name="Smedile F."/>
            <person name="La Spada G."/>
            <person name="La Cono V."/>
            <person name="Yakimov M.M."/>
        </authorList>
    </citation>
    <scope>NUCLEOTIDE SEQUENCE [LARGE SCALE GENOMIC DNA]</scope>
    <source>
        <strain evidence="1 2">M27-SA2</strain>
    </source>
</reference>
<gene>
    <name evidence="1" type="ORF">HLASA_2046</name>
</gene>
<dbReference type="Proteomes" id="UP000060390">
    <property type="component" value="Chromosome"/>
</dbReference>
<sequence length="56" mass="6313">MAVQLSVTLHEFGIAHDWVHLAKRVQELKQRPEMAGNDFDCFSQATEEAIDRAGSK</sequence>
<accession>A0A0N9N5G0</accession>
<dbReference type="KEGG" id="hsf:HLASA_2046"/>
<proteinExistence type="predicted"/>
<reference evidence="2" key="1">
    <citation type="submission" date="2015-05" db="EMBL/GenBank/DDBJ databases">
        <title>Complete genome sequence of Halanaeroarchaeum sulfurireducens type strain M27-SA2, a sulfate-reducer haloarchaeon from marine anoxic lake Medee.</title>
        <authorList>
            <person name="Messina E."/>
            <person name="Kublanov I.V."/>
            <person name="Toshchakov S."/>
            <person name="Arcadi E."/>
            <person name="La Spada G."/>
            <person name="La Cono V."/>
            <person name="Yakimov M.M."/>
        </authorList>
    </citation>
    <scope>NUCLEOTIDE SEQUENCE [LARGE SCALE GENOMIC DNA]</scope>
    <source>
        <strain evidence="2">M27-SA2</strain>
    </source>
</reference>
<dbReference type="AlphaFoldDB" id="A0A0N9N5G0"/>
<dbReference type="EMBL" id="CP011564">
    <property type="protein sequence ID" value="ALG82921.1"/>
    <property type="molecule type" value="Genomic_DNA"/>
</dbReference>
<evidence type="ECO:0000313" key="2">
    <source>
        <dbReference type="Proteomes" id="UP000060390"/>
    </source>
</evidence>
<name>A0A0N9N5G0_9EURY</name>